<comment type="caution">
    <text evidence="1">The sequence shown here is derived from an EMBL/GenBank/DDBJ whole genome shotgun (WGS) entry which is preliminary data.</text>
</comment>
<dbReference type="EMBL" id="JABSTQ010009105">
    <property type="protein sequence ID" value="KAG0432898.1"/>
    <property type="molecule type" value="Genomic_DNA"/>
</dbReference>
<proteinExistence type="predicted"/>
<gene>
    <name evidence="1" type="ORF">HPB47_020406</name>
</gene>
<evidence type="ECO:0000313" key="2">
    <source>
        <dbReference type="Proteomes" id="UP000805193"/>
    </source>
</evidence>
<name>A0AC60QGH1_IXOPE</name>
<protein>
    <submittedName>
        <fullName evidence="1">Uncharacterized protein</fullName>
    </submittedName>
</protein>
<dbReference type="Proteomes" id="UP000805193">
    <property type="component" value="Unassembled WGS sequence"/>
</dbReference>
<reference evidence="1 2" key="1">
    <citation type="journal article" date="2020" name="Cell">
        <title>Large-Scale Comparative Analyses of Tick Genomes Elucidate Their Genetic Diversity and Vector Capacities.</title>
        <authorList>
            <consortium name="Tick Genome and Microbiome Consortium (TIGMIC)"/>
            <person name="Jia N."/>
            <person name="Wang J."/>
            <person name="Shi W."/>
            <person name="Du L."/>
            <person name="Sun Y."/>
            <person name="Zhan W."/>
            <person name="Jiang J.F."/>
            <person name="Wang Q."/>
            <person name="Zhang B."/>
            <person name="Ji P."/>
            <person name="Bell-Sakyi L."/>
            <person name="Cui X.M."/>
            <person name="Yuan T.T."/>
            <person name="Jiang B.G."/>
            <person name="Yang W.F."/>
            <person name="Lam T.T."/>
            <person name="Chang Q.C."/>
            <person name="Ding S.J."/>
            <person name="Wang X.J."/>
            <person name="Zhu J.G."/>
            <person name="Ruan X.D."/>
            <person name="Zhao L."/>
            <person name="Wei J.T."/>
            <person name="Ye R.Z."/>
            <person name="Que T.C."/>
            <person name="Du C.H."/>
            <person name="Zhou Y.H."/>
            <person name="Cheng J.X."/>
            <person name="Dai P.F."/>
            <person name="Guo W.B."/>
            <person name="Han X.H."/>
            <person name="Huang E.J."/>
            <person name="Li L.F."/>
            <person name="Wei W."/>
            <person name="Gao Y.C."/>
            <person name="Liu J.Z."/>
            <person name="Shao H.Z."/>
            <person name="Wang X."/>
            <person name="Wang C.C."/>
            <person name="Yang T.C."/>
            <person name="Huo Q.B."/>
            <person name="Li W."/>
            <person name="Chen H.Y."/>
            <person name="Chen S.E."/>
            <person name="Zhou L.G."/>
            <person name="Ni X.B."/>
            <person name="Tian J.H."/>
            <person name="Sheng Y."/>
            <person name="Liu T."/>
            <person name="Pan Y.S."/>
            <person name="Xia L.Y."/>
            <person name="Li J."/>
            <person name="Zhao F."/>
            <person name="Cao W.C."/>
        </authorList>
    </citation>
    <scope>NUCLEOTIDE SEQUENCE [LARGE SCALE GENOMIC DNA]</scope>
    <source>
        <strain evidence="1">Iper-2018</strain>
    </source>
</reference>
<organism evidence="1 2">
    <name type="scientific">Ixodes persulcatus</name>
    <name type="common">Taiga tick</name>
    <dbReference type="NCBI Taxonomy" id="34615"/>
    <lineage>
        <taxon>Eukaryota</taxon>
        <taxon>Metazoa</taxon>
        <taxon>Ecdysozoa</taxon>
        <taxon>Arthropoda</taxon>
        <taxon>Chelicerata</taxon>
        <taxon>Arachnida</taxon>
        <taxon>Acari</taxon>
        <taxon>Parasitiformes</taxon>
        <taxon>Ixodida</taxon>
        <taxon>Ixodoidea</taxon>
        <taxon>Ixodidae</taxon>
        <taxon>Ixodinae</taxon>
        <taxon>Ixodes</taxon>
    </lineage>
</organism>
<sequence length="675" mass="74646">MVTARKADVRKNAAAQRYQPSSVRPYKAAQGHAFLFTNLDTSTTPNHVLTTASRGRPPTLGDGWRRQKTLLVLGVLVVVLPVSQCSPTQVEMRGCIEPQSKEFPGDLFTTEQRQQGWVAVHMVGTLYALALLATVCQKYFVPSLEVMADCSFVSEGDIGVSTVVGSAVFNIVGVTGIIGVIVWKKTVNISWYPVTRDCLMFAATVLTLVIFIWDNSVEWWEALIMLIMFIMYITFMSFNSSVSLWSQNKVRKMKFSSRLKKINPTPFDKDESSPLISKKQPIFDEEAMETPQSSGPSSLEDSTEAEKEVLLMSGHVRKLESQVIDMWTVPQGSAVYRIIWVLIWPGLLLMALTIPDCRQSHLRAWFPLTFLMAIVWTGGLSYVSVWMVTVIGDTFAIPDTISGITLLAVGTSMPEAISSIIVAKHGLGNMAICNLLGSNVFDILFCLGAPWLFKAAFFSAEHKVYFDSAGVSFNAAVLLTLVVVLYVSLLGFRWELDYKIGILCLLLYSSYIVIACLYEMNVFGDVNPFIFASWIVQPASDNVTTSLAQQFLHNPVPFTDCAEATGLPLTRGELLYQLRDSDCGYVLTDERCSRTVLEVKDTCSLKGLFVIGNVAGFTSIRQFEELPEDSFKEHVPSDTKDETATVVYTSGSTGLPKGVETGDITQRIRISTTGF</sequence>
<keyword evidence="2" id="KW-1185">Reference proteome</keyword>
<evidence type="ECO:0000313" key="1">
    <source>
        <dbReference type="EMBL" id="KAG0432898.1"/>
    </source>
</evidence>
<accession>A0AC60QGH1</accession>